<protein>
    <recommendedName>
        <fullName evidence="6">Competence protein CoiA</fullName>
    </recommendedName>
</protein>
<feature type="domain" description="Competence protein CoiA nuclease-like" evidence="1">
    <location>
        <begin position="68"/>
        <end position="223"/>
    </location>
</feature>
<dbReference type="Pfam" id="PF25166">
    <property type="entry name" value="CoiA_C"/>
    <property type="match status" value="1"/>
</dbReference>
<evidence type="ECO:0000259" key="3">
    <source>
        <dbReference type="Pfam" id="PF25166"/>
    </source>
</evidence>
<name>A0ABR5MFA0_9BACI</name>
<dbReference type="Pfam" id="PF25164">
    <property type="entry name" value="CoiA_N"/>
    <property type="match status" value="1"/>
</dbReference>
<comment type="caution">
    <text evidence="4">The sequence shown here is derived from an EMBL/GenBank/DDBJ whole genome shotgun (WGS) entry which is preliminary data.</text>
</comment>
<accession>A0ABR5MFA0</accession>
<dbReference type="InterPro" id="IPR010330">
    <property type="entry name" value="CoiA_nuc"/>
</dbReference>
<dbReference type="Proteomes" id="UP000037854">
    <property type="component" value="Unassembled WGS sequence"/>
</dbReference>
<evidence type="ECO:0000259" key="2">
    <source>
        <dbReference type="Pfam" id="PF25164"/>
    </source>
</evidence>
<proteinExistence type="predicted"/>
<dbReference type="InterPro" id="IPR057252">
    <property type="entry name" value="CoiA_C"/>
</dbReference>
<reference evidence="4 5" key="1">
    <citation type="submission" date="2015-07" db="EMBL/GenBank/DDBJ databases">
        <title>High-quality draft genome sequence of Oceanobacillus caeni HM6, a bacillus isolated from a human feces.</title>
        <authorList>
            <person name="Kumar J."/>
            <person name="Verma M.K."/>
            <person name="Pandey R."/>
            <person name="Bhambi M."/>
            <person name="Chauhan N."/>
        </authorList>
    </citation>
    <scope>NUCLEOTIDE SEQUENCE [LARGE SCALE GENOMIC DNA]</scope>
    <source>
        <strain evidence="4 5">HM6</strain>
    </source>
</reference>
<feature type="domain" description="Competence protein CoiA C-terminal" evidence="3">
    <location>
        <begin position="234"/>
        <end position="377"/>
    </location>
</feature>
<feature type="domain" description="Competence protein CoiA-like N-terminal" evidence="2">
    <location>
        <begin position="15"/>
        <end position="63"/>
    </location>
</feature>
<evidence type="ECO:0000313" key="4">
    <source>
        <dbReference type="EMBL" id="KPH69339.1"/>
    </source>
</evidence>
<dbReference type="InterPro" id="IPR057253">
    <property type="entry name" value="CoiA-like_N"/>
</dbReference>
<evidence type="ECO:0000313" key="5">
    <source>
        <dbReference type="Proteomes" id="UP000037854"/>
    </source>
</evidence>
<dbReference type="EMBL" id="LGTK01000115">
    <property type="protein sequence ID" value="KPH69339.1"/>
    <property type="molecule type" value="Genomic_DNA"/>
</dbReference>
<gene>
    <name evidence="4" type="ORF">AFL42_17175</name>
</gene>
<sequence length="397" mass="46823">MLQAKLKSGKMITLMNLTRKEIERLKQKAVKFYCPSCHEAVLIKAGNQKIPHFAHYAANQCPAGEGGEGIYHEQGKFLLYQCLKQQGLEVTLEKYIPDIRQRPDILLKINKKQIAIEYQCARIPVEEINKRNRGYKSLGITPIWILGANLLERQGKNAFKINSFTQQFIHRFSHEMPSVLYYFCPQTFQFIFIQDLFFTTKTQAIGKLKVIDIRKIYFKELFALSHFMKKEIYSLWEKRKLHFRLKPRNNLYGMELAWHQWLYLKQVHVESLPSIVYLPVSTQYRMKSPPWDWQSRICMNLLQPLKIGSIISFHSIQYQLRKQMKPTSSYPLIQYHDDPIKEYLQILEKLNILSILPNHTYKMNQPLSLYTHVEEAVNGDKALIKQLIMKEGNKIRA</sequence>
<dbReference type="InterPro" id="IPR021176">
    <property type="entry name" value="Competence-induced_CoiA"/>
</dbReference>
<dbReference type="PIRSF" id="PIRSF007487">
    <property type="entry name" value="Competence-induced_CoiA_bac"/>
    <property type="match status" value="1"/>
</dbReference>
<dbReference type="RefSeq" id="WP_060669330.1">
    <property type="nucleotide sequence ID" value="NZ_JARTGE010000063.1"/>
</dbReference>
<evidence type="ECO:0000259" key="1">
    <source>
        <dbReference type="Pfam" id="PF06054"/>
    </source>
</evidence>
<keyword evidence="5" id="KW-1185">Reference proteome</keyword>
<dbReference type="Pfam" id="PF06054">
    <property type="entry name" value="CoiA_nuc"/>
    <property type="match status" value="1"/>
</dbReference>
<evidence type="ECO:0008006" key="6">
    <source>
        <dbReference type="Google" id="ProtNLM"/>
    </source>
</evidence>
<organism evidence="4 5">
    <name type="scientific">Oceanobacillus caeni</name>
    <dbReference type="NCBI Taxonomy" id="405946"/>
    <lineage>
        <taxon>Bacteria</taxon>
        <taxon>Bacillati</taxon>
        <taxon>Bacillota</taxon>
        <taxon>Bacilli</taxon>
        <taxon>Bacillales</taxon>
        <taxon>Bacillaceae</taxon>
        <taxon>Oceanobacillus</taxon>
    </lineage>
</organism>